<reference evidence="3" key="2">
    <citation type="journal article" date="2015" name="Data Brief">
        <title>Shoot transcriptome of the giant reed, Arundo donax.</title>
        <authorList>
            <person name="Barrero R.A."/>
            <person name="Guerrero F.D."/>
            <person name="Moolhuijzen P."/>
            <person name="Goolsby J.A."/>
            <person name="Tidwell J."/>
            <person name="Bellgard S.E."/>
            <person name="Bellgard M.I."/>
        </authorList>
    </citation>
    <scope>NUCLEOTIDE SEQUENCE</scope>
    <source>
        <tissue evidence="3">Shoot tissue taken approximately 20 cm above the soil surface</tissue>
    </source>
</reference>
<dbReference type="EMBL" id="GBRH01268622">
    <property type="protein sequence ID" value="JAD29273.1"/>
    <property type="molecule type" value="Transcribed_RNA"/>
</dbReference>
<accession>A0A0A8YV40</accession>
<feature type="region of interest" description="Disordered" evidence="1">
    <location>
        <begin position="41"/>
        <end position="84"/>
    </location>
</feature>
<protein>
    <submittedName>
        <fullName evidence="3">Uncharacterized protein</fullName>
    </submittedName>
</protein>
<dbReference type="AlphaFoldDB" id="A0A0A8YV40"/>
<feature type="compositionally biased region" description="Polar residues" evidence="1">
    <location>
        <begin position="52"/>
        <end position="70"/>
    </location>
</feature>
<evidence type="ECO:0000256" key="2">
    <source>
        <dbReference type="SAM" id="SignalP"/>
    </source>
</evidence>
<feature type="signal peptide" evidence="2">
    <location>
        <begin position="1"/>
        <end position="22"/>
    </location>
</feature>
<evidence type="ECO:0000313" key="3">
    <source>
        <dbReference type="EMBL" id="JAD29273.1"/>
    </source>
</evidence>
<reference evidence="3" key="1">
    <citation type="submission" date="2014-09" db="EMBL/GenBank/DDBJ databases">
        <authorList>
            <person name="Magalhaes I.L.F."/>
            <person name="Oliveira U."/>
            <person name="Santos F.R."/>
            <person name="Vidigal T.H.D.A."/>
            <person name="Brescovit A.D."/>
            <person name="Santos A.J."/>
        </authorList>
    </citation>
    <scope>NUCLEOTIDE SEQUENCE</scope>
    <source>
        <tissue evidence="3">Shoot tissue taken approximately 20 cm above the soil surface</tissue>
    </source>
</reference>
<organism evidence="3">
    <name type="scientific">Arundo donax</name>
    <name type="common">Giant reed</name>
    <name type="synonym">Donax arundinaceus</name>
    <dbReference type="NCBI Taxonomy" id="35708"/>
    <lineage>
        <taxon>Eukaryota</taxon>
        <taxon>Viridiplantae</taxon>
        <taxon>Streptophyta</taxon>
        <taxon>Embryophyta</taxon>
        <taxon>Tracheophyta</taxon>
        <taxon>Spermatophyta</taxon>
        <taxon>Magnoliopsida</taxon>
        <taxon>Liliopsida</taxon>
        <taxon>Poales</taxon>
        <taxon>Poaceae</taxon>
        <taxon>PACMAD clade</taxon>
        <taxon>Arundinoideae</taxon>
        <taxon>Arundineae</taxon>
        <taxon>Arundo</taxon>
    </lineage>
</organism>
<feature type="chain" id="PRO_5002043467" evidence="2">
    <location>
        <begin position="23"/>
        <end position="84"/>
    </location>
</feature>
<proteinExistence type="predicted"/>
<name>A0A0A8YV40_ARUDO</name>
<sequence length="84" mass="9516">MQFILRIRLLIIYFKILPFITAIQNPPESTLKPRILKAPIQSRSQRREMAQPNDSTTCAGSGRTQQSSLPNAHRVNKSRIAGEN</sequence>
<keyword evidence="2" id="KW-0732">Signal</keyword>
<evidence type="ECO:0000256" key="1">
    <source>
        <dbReference type="SAM" id="MobiDB-lite"/>
    </source>
</evidence>